<dbReference type="GO" id="GO:0007165">
    <property type="term" value="P:signal transduction"/>
    <property type="evidence" value="ECO:0007669"/>
    <property type="project" value="UniProtKB-KW"/>
</dbReference>
<feature type="transmembrane region" description="Helical" evidence="6">
    <location>
        <begin position="26"/>
        <end position="49"/>
    </location>
</feature>
<feature type="domain" description="HAMP" evidence="8">
    <location>
        <begin position="516"/>
        <end position="568"/>
    </location>
</feature>
<dbReference type="InterPro" id="IPR000014">
    <property type="entry name" value="PAS"/>
</dbReference>
<evidence type="ECO:0000256" key="5">
    <source>
        <dbReference type="SAM" id="MobiDB-lite"/>
    </source>
</evidence>
<dbReference type="GO" id="GO:0016020">
    <property type="term" value="C:membrane"/>
    <property type="evidence" value="ECO:0007669"/>
    <property type="project" value="UniProtKB-SubCell"/>
</dbReference>
<dbReference type="CDD" id="cd00130">
    <property type="entry name" value="PAS"/>
    <property type="match status" value="1"/>
</dbReference>
<proteinExistence type="inferred from homology"/>
<dbReference type="SUPFAM" id="SSF58104">
    <property type="entry name" value="Methyl-accepting chemotaxis protein (MCP) signaling domain"/>
    <property type="match status" value="1"/>
</dbReference>
<name>A0A285JA92_9RHOB</name>
<dbReference type="Gene3D" id="1.10.287.950">
    <property type="entry name" value="Methyl-accepting chemotaxis protein"/>
    <property type="match status" value="1"/>
</dbReference>
<dbReference type="Pfam" id="PF00672">
    <property type="entry name" value="HAMP"/>
    <property type="match status" value="2"/>
</dbReference>
<dbReference type="PANTHER" id="PTHR43531">
    <property type="entry name" value="PROTEIN ICFG"/>
    <property type="match status" value="1"/>
</dbReference>
<dbReference type="FunFam" id="1.10.287.950:FF:000001">
    <property type="entry name" value="Methyl-accepting chemotaxis sensory transducer"/>
    <property type="match status" value="1"/>
</dbReference>
<dbReference type="Gene3D" id="3.30.450.20">
    <property type="entry name" value="PAS domain"/>
    <property type="match status" value="2"/>
</dbReference>
<dbReference type="SMART" id="SM00283">
    <property type="entry name" value="MA"/>
    <property type="match status" value="1"/>
</dbReference>
<evidence type="ECO:0000259" key="7">
    <source>
        <dbReference type="PROSITE" id="PS50111"/>
    </source>
</evidence>
<feature type="region of interest" description="Disordered" evidence="5">
    <location>
        <begin position="822"/>
        <end position="867"/>
    </location>
</feature>
<comment type="similarity">
    <text evidence="3">Belongs to the methyl-accepting chemotaxis (MCP) protein family.</text>
</comment>
<dbReference type="SUPFAM" id="SSF158472">
    <property type="entry name" value="HAMP domain-like"/>
    <property type="match status" value="1"/>
</dbReference>
<evidence type="ECO:0000313" key="10">
    <source>
        <dbReference type="EMBL" id="SNY57164.1"/>
    </source>
</evidence>
<organism evidence="10 11">
    <name type="scientific">Pseudooceanicola antarcticus</name>
    <dbReference type="NCBI Taxonomy" id="1247613"/>
    <lineage>
        <taxon>Bacteria</taxon>
        <taxon>Pseudomonadati</taxon>
        <taxon>Pseudomonadota</taxon>
        <taxon>Alphaproteobacteria</taxon>
        <taxon>Rhodobacterales</taxon>
        <taxon>Paracoccaceae</taxon>
        <taxon>Pseudooceanicola</taxon>
    </lineage>
</organism>
<dbReference type="EMBL" id="OBEA01000007">
    <property type="protein sequence ID" value="SNY57164.1"/>
    <property type="molecule type" value="Genomic_DNA"/>
</dbReference>
<protein>
    <submittedName>
        <fullName evidence="9">Methyl-accepting chemotaxis protein</fullName>
    </submittedName>
    <submittedName>
        <fullName evidence="10">Methyl-accepting chemotaxis sensory transducer with Pas/Pac sensor</fullName>
    </submittedName>
</protein>
<dbReference type="AlphaFoldDB" id="A0A285JA92"/>
<feature type="domain" description="HAMP" evidence="8">
    <location>
        <begin position="207"/>
        <end position="260"/>
    </location>
</feature>
<evidence type="ECO:0000256" key="1">
    <source>
        <dbReference type="ARBA" id="ARBA00004370"/>
    </source>
</evidence>
<evidence type="ECO:0000259" key="8">
    <source>
        <dbReference type="PROSITE" id="PS50885"/>
    </source>
</evidence>
<dbReference type="OrthoDB" id="9765776at2"/>
<keyword evidence="2" id="KW-0145">Chemotaxis</keyword>
<dbReference type="CDD" id="cd06225">
    <property type="entry name" value="HAMP"/>
    <property type="match status" value="2"/>
</dbReference>
<keyword evidence="6" id="KW-0472">Membrane</keyword>
<feature type="transmembrane region" description="Helical" evidence="6">
    <location>
        <begin position="184"/>
        <end position="209"/>
    </location>
</feature>
<dbReference type="CDD" id="cd11386">
    <property type="entry name" value="MCP_signal"/>
    <property type="match status" value="1"/>
</dbReference>
<evidence type="ECO:0000313" key="12">
    <source>
        <dbReference type="Proteomes" id="UP000231702"/>
    </source>
</evidence>
<reference evidence="10 11" key="1">
    <citation type="submission" date="2017-09" db="EMBL/GenBank/DDBJ databases">
        <authorList>
            <person name="Ehlers B."/>
            <person name="Leendertz F.H."/>
        </authorList>
    </citation>
    <scope>NUCLEOTIDE SEQUENCE [LARGE SCALE GENOMIC DNA]</scope>
    <source>
        <strain evidence="10 11">CGMCC 1.12662</strain>
    </source>
</reference>
<dbReference type="Pfam" id="PF00015">
    <property type="entry name" value="MCPsignal"/>
    <property type="match status" value="1"/>
</dbReference>
<evidence type="ECO:0000313" key="11">
    <source>
        <dbReference type="Proteomes" id="UP000231655"/>
    </source>
</evidence>
<dbReference type="PANTHER" id="PTHR43531:SF11">
    <property type="entry name" value="METHYL-ACCEPTING CHEMOTAXIS PROTEIN 3"/>
    <property type="match status" value="1"/>
</dbReference>
<keyword evidence="6" id="KW-1133">Transmembrane helix</keyword>
<comment type="subcellular location">
    <subcellularLocation>
        <location evidence="1">Membrane</location>
    </subcellularLocation>
</comment>
<keyword evidence="12" id="KW-1185">Reference proteome</keyword>
<dbReference type="InterPro" id="IPR035965">
    <property type="entry name" value="PAS-like_dom_sf"/>
</dbReference>
<dbReference type="Gene3D" id="6.10.340.10">
    <property type="match status" value="1"/>
</dbReference>
<sequence>MTSAAAARLPDSSRSSGRIPFFRTTFFRATAIVAVCILIVVAFSQVLWIRHTVSTIEDWTEIRAVETTKGLASNLSGAAKFGRTEAVSPMLEGFIAELNGDVLGAMLLRSDGEVLYQTGIEGFVPAAAQALAAEALATGTFLADREAGLWASPAFYGPDGTVVGSFVSQWTPALRIAAAMQEMLMAGLASLGIFLVALISAAVMFYGYISRPLQRVADQMGEVALGRYDVQIHGTRRGDEIGRIAYRLQRFRDELGAAQGTARENAFKSAAVNTSGSALMLLDKEQLIAFANPACTRILEGSAKRIREAWSGFDPTRIVDQPAGRLPGIGAILEDVANGHKGLPYSGDVRWGDVLIAVYINRVDSEEGEPIGFVLELNDISAEKLNEAVLGSIESHQLRIDFDADQRLSACNARLLELLGTDLAALQGVFALDLMQWVGVTESDRQEEQRKLKQGKAISGKFKMRKGQGEIYVEGSVSPLIDGRGEIERMVFIGSDITDSHIAMRDAEIERRETAEQQQLVVDKLKVGLRQLADGDLTVSIPDPFRAEYEQLRTNFNQAVEALHVAMGAVIQNSESIRGEAGEISNAADDLARRTEKQAATLEETAAALDQLTASVKSAASGADEASQIAATAQSKAETGGEVARKAVSAMDAIKSSSKEISKITSVIDDIAFQTNLLALNAGVEAARAGEAGRGFAVVATEVRALAQRSSDAAREINQLISSSGNHVRSGVELVDRTGEALDEIVTSVVDISSRVASIASSAREQSSGLNEINSAMNDLDQVTQQNAAMFEETTAASHALTSEANALVEAASRFRVDEVRVPGGRKRGKEKGTKAPVAPMPRKSAVGAPSESARVAEAGAASWEEF</sequence>
<feature type="domain" description="Methyl-accepting transducer" evidence="7">
    <location>
        <begin position="573"/>
        <end position="802"/>
    </location>
</feature>
<dbReference type="SUPFAM" id="SSF55785">
    <property type="entry name" value="PYP-like sensor domain (PAS domain)"/>
    <property type="match status" value="1"/>
</dbReference>
<dbReference type="Pfam" id="PF08448">
    <property type="entry name" value="PAS_4"/>
    <property type="match status" value="1"/>
</dbReference>
<gene>
    <name evidence="9" type="ORF">CVM39_05030</name>
    <name evidence="10" type="ORF">SAMN06297129_3337</name>
</gene>
<reference evidence="9 12" key="2">
    <citation type="journal article" date="2018" name="Int. J. Syst. Evol. Microbiol.">
        <title>Pseudooceanicola lipolyticus sp. nov., a marine alphaproteobacterium, reclassification of Oceanicola flagellatus as Pseudooceanicola flagellatus comb. nov. and emended description of the genus Pseudooceanicola.</title>
        <authorList>
            <person name="Huang M.-M."/>
            <person name="Guo L.-L."/>
            <person name="Wu Y.-H."/>
            <person name="Lai Q.-L."/>
            <person name="Shao Z.-Z."/>
            <person name="Wang C.-S."/>
            <person name="Wu M."/>
            <person name="Xu X.-W."/>
        </authorList>
    </citation>
    <scope>NUCLEOTIDE SEQUENCE [LARGE SCALE GENOMIC DNA]</scope>
    <source>
        <strain evidence="9 12">Ar-45</strain>
    </source>
</reference>
<dbReference type="PROSITE" id="PS50885">
    <property type="entry name" value="HAMP"/>
    <property type="match status" value="2"/>
</dbReference>
<dbReference type="Proteomes" id="UP000231702">
    <property type="component" value="Unassembled WGS sequence"/>
</dbReference>
<dbReference type="InterPro" id="IPR013656">
    <property type="entry name" value="PAS_4"/>
</dbReference>
<keyword evidence="6" id="KW-0812">Transmembrane</keyword>
<evidence type="ECO:0000256" key="2">
    <source>
        <dbReference type="ARBA" id="ARBA00022500"/>
    </source>
</evidence>
<dbReference type="InterPro" id="IPR051310">
    <property type="entry name" value="MCP_chemotaxis"/>
</dbReference>
<dbReference type="GO" id="GO:0006935">
    <property type="term" value="P:chemotaxis"/>
    <property type="evidence" value="ECO:0007669"/>
    <property type="project" value="UniProtKB-KW"/>
</dbReference>
<dbReference type="PROSITE" id="PS50111">
    <property type="entry name" value="CHEMOTAXIS_TRANSDUC_2"/>
    <property type="match status" value="1"/>
</dbReference>
<evidence type="ECO:0000256" key="4">
    <source>
        <dbReference type="PROSITE-ProRule" id="PRU00284"/>
    </source>
</evidence>
<dbReference type="SMART" id="SM00304">
    <property type="entry name" value="HAMP"/>
    <property type="match status" value="2"/>
</dbReference>
<dbReference type="InterPro" id="IPR004089">
    <property type="entry name" value="MCPsignal_dom"/>
</dbReference>
<dbReference type="EMBL" id="PGTD01000012">
    <property type="protein sequence ID" value="PJE30810.1"/>
    <property type="molecule type" value="Genomic_DNA"/>
</dbReference>
<evidence type="ECO:0000313" key="9">
    <source>
        <dbReference type="EMBL" id="PJE30810.1"/>
    </source>
</evidence>
<evidence type="ECO:0000256" key="3">
    <source>
        <dbReference type="ARBA" id="ARBA00029447"/>
    </source>
</evidence>
<dbReference type="InterPro" id="IPR003660">
    <property type="entry name" value="HAMP_dom"/>
</dbReference>
<accession>A0A285JA92</accession>
<dbReference type="Proteomes" id="UP000231655">
    <property type="component" value="Unassembled WGS sequence"/>
</dbReference>
<keyword evidence="4" id="KW-0807">Transducer</keyword>
<evidence type="ECO:0000256" key="6">
    <source>
        <dbReference type="SAM" id="Phobius"/>
    </source>
</evidence>
<dbReference type="RefSeq" id="WP_097147038.1">
    <property type="nucleotide sequence ID" value="NZ_OBEA01000007.1"/>
</dbReference>